<protein>
    <submittedName>
        <fullName evidence="1">Uncharacterized protein</fullName>
    </submittedName>
</protein>
<accession>A0A4Z2I4R7</accession>
<sequence length="66" mass="7415">MKGIRYIDIPGMMSTLQHMKRHRAGLRSNAGKACVASRCQGCNFQKCINEYEAVSNVEAYATDYPE</sequence>
<name>A0A4Z2I4R7_9TELE</name>
<organism evidence="1 2">
    <name type="scientific">Liparis tanakae</name>
    <name type="common">Tanaka's snailfish</name>
    <dbReference type="NCBI Taxonomy" id="230148"/>
    <lineage>
        <taxon>Eukaryota</taxon>
        <taxon>Metazoa</taxon>
        <taxon>Chordata</taxon>
        <taxon>Craniata</taxon>
        <taxon>Vertebrata</taxon>
        <taxon>Euteleostomi</taxon>
        <taxon>Actinopterygii</taxon>
        <taxon>Neopterygii</taxon>
        <taxon>Teleostei</taxon>
        <taxon>Neoteleostei</taxon>
        <taxon>Acanthomorphata</taxon>
        <taxon>Eupercaria</taxon>
        <taxon>Perciformes</taxon>
        <taxon>Cottioidei</taxon>
        <taxon>Cottales</taxon>
        <taxon>Liparidae</taxon>
        <taxon>Liparis</taxon>
    </lineage>
</organism>
<dbReference type="Proteomes" id="UP000314294">
    <property type="component" value="Unassembled WGS sequence"/>
</dbReference>
<reference evidence="1 2" key="1">
    <citation type="submission" date="2019-03" db="EMBL/GenBank/DDBJ databases">
        <title>First draft genome of Liparis tanakae, snailfish: a comprehensive survey of snailfish specific genes.</title>
        <authorList>
            <person name="Kim W."/>
            <person name="Song I."/>
            <person name="Jeong J.-H."/>
            <person name="Kim D."/>
            <person name="Kim S."/>
            <person name="Ryu S."/>
            <person name="Song J.Y."/>
            <person name="Lee S.K."/>
        </authorList>
    </citation>
    <scope>NUCLEOTIDE SEQUENCE [LARGE SCALE GENOMIC DNA]</scope>
    <source>
        <tissue evidence="1">Muscle</tissue>
    </source>
</reference>
<proteinExistence type="predicted"/>
<keyword evidence="2" id="KW-1185">Reference proteome</keyword>
<evidence type="ECO:0000313" key="2">
    <source>
        <dbReference type="Proteomes" id="UP000314294"/>
    </source>
</evidence>
<dbReference type="EMBL" id="SRLO01000132">
    <property type="protein sequence ID" value="TNN72820.1"/>
    <property type="molecule type" value="Genomic_DNA"/>
</dbReference>
<comment type="caution">
    <text evidence="1">The sequence shown here is derived from an EMBL/GenBank/DDBJ whole genome shotgun (WGS) entry which is preliminary data.</text>
</comment>
<evidence type="ECO:0000313" key="1">
    <source>
        <dbReference type="EMBL" id="TNN72820.1"/>
    </source>
</evidence>
<gene>
    <name evidence="1" type="ORF">EYF80_016931</name>
</gene>
<dbReference type="AlphaFoldDB" id="A0A4Z2I4R7"/>